<dbReference type="VEuPathDB" id="FungiDB:SPRG_01474"/>
<dbReference type="Gene3D" id="1.10.510.10">
    <property type="entry name" value="Transferase(Phosphotransferase) domain 1"/>
    <property type="match status" value="1"/>
</dbReference>
<feature type="compositionally biased region" description="Basic and acidic residues" evidence="8">
    <location>
        <begin position="148"/>
        <end position="160"/>
    </location>
</feature>
<dbReference type="Gene3D" id="2.30.29.30">
    <property type="entry name" value="Pleckstrin-homology domain (PH domain)/Phosphotyrosine-binding domain (PTB)"/>
    <property type="match status" value="1"/>
</dbReference>
<evidence type="ECO:0000259" key="9">
    <source>
        <dbReference type="PROSITE" id="PS50011"/>
    </source>
</evidence>
<dbReference type="GO" id="GO:0005524">
    <property type="term" value="F:ATP binding"/>
    <property type="evidence" value="ECO:0007669"/>
    <property type="project" value="UniProtKB-UniRule"/>
</dbReference>
<dbReference type="PANTHER" id="PTHR24351">
    <property type="entry name" value="RIBOSOMAL PROTEIN S6 KINASE"/>
    <property type="match status" value="1"/>
</dbReference>
<evidence type="ECO:0000313" key="11">
    <source>
        <dbReference type="Proteomes" id="UP000030745"/>
    </source>
</evidence>
<dbReference type="PROSITE" id="PS00107">
    <property type="entry name" value="PROTEIN_KINASE_ATP"/>
    <property type="match status" value="1"/>
</dbReference>
<evidence type="ECO:0000256" key="4">
    <source>
        <dbReference type="ARBA" id="ARBA00022741"/>
    </source>
</evidence>
<dbReference type="InterPro" id="IPR011993">
    <property type="entry name" value="PH-like_dom_sf"/>
</dbReference>
<dbReference type="InterPro" id="IPR045270">
    <property type="entry name" value="STKc_AGC"/>
</dbReference>
<dbReference type="GO" id="GO:0004674">
    <property type="term" value="F:protein serine/threonine kinase activity"/>
    <property type="evidence" value="ECO:0007669"/>
    <property type="project" value="UniProtKB-KW"/>
</dbReference>
<name>A0A067CV07_SAPPC</name>
<accession>A0A067CV07</accession>
<dbReference type="InterPro" id="IPR011009">
    <property type="entry name" value="Kinase-like_dom_sf"/>
</dbReference>
<dbReference type="OrthoDB" id="63267at2759"/>
<dbReference type="InterPro" id="IPR017441">
    <property type="entry name" value="Protein_kinase_ATP_BS"/>
</dbReference>
<dbReference type="SUPFAM" id="SSF50729">
    <property type="entry name" value="PH domain-like"/>
    <property type="match status" value="1"/>
</dbReference>
<reference evidence="10 11" key="1">
    <citation type="journal article" date="2013" name="PLoS Genet.">
        <title>Distinctive expansion of potential virulence genes in the genome of the oomycete fish pathogen Saprolegnia parasitica.</title>
        <authorList>
            <person name="Jiang R.H."/>
            <person name="de Bruijn I."/>
            <person name="Haas B.J."/>
            <person name="Belmonte R."/>
            <person name="Lobach L."/>
            <person name="Christie J."/>
            <person name="van den Ackerveken G."/>
            <person name="Bottin A."/>
            <person name="Bulone V."/>
            <person name="Diaz-Moreno S.M."/>
            <person name="Dumas B."/>
            <person name="Fan L."/>
            <person name="Gaulin E."/>
            <person name="Govers F."/>
            <person name="Grenville-Briggs L.J."/>
            <person name="Horner N.R."/>
            <person name="Levin J.Z."/>
            <person name="Mammella M."/>
            <person name="Meijer H.J."/>
            <person name="Morris P."/>
            <person name="Nusbaum C."/>
            <person name="Oome S."/>
            <person name="Phillips A.J."/>
            <person name="van Rooyen D."/>
            <person name="Rzeszutek E."/>
            <person name="Saraiva M."/>
            <person name="Secombes C.J."/>
            <person name="Seidl M.F."/>
            <person name="Snel B."/>
            <person name="Stassen J.H."/>
            <person name="Sykes S."/>
            <person name="Tripathy S."/>
            <person name="van den Berg H."/>
            <person name="Vega-Arreguin J.C."/>
            <person name="Wawra S."/>
            <person name="Young S.K."/>
            <person name="Zeng Q."/>
            <person name="Dieguez-Uribeondo J."/>
            <person name="Russ C."/>
            <person name="Tyler B.M."/>
            <person name="van West P."/>
        </authorList>
    </citation>
    <scope>NUCLEOTIDE SEQUENCE [LARGE SCALE GENOMIC DNA]</scope>
    <source>
        <strain evidence="10 11">CBS 223.65</strain>
    </source>
</reference>
<protein>
    <submittedName>
        <fullName evidence="10">AGC/SGK protein kinase</fullName>
    </submittedName>
</protein>
<dbReference type="OMA" id="PHEEAMP"/>
<dbReference type="PROSITE" id="PS50011">
    <property type="entry name" value="PROTEIN_KINASE_DOM"/>
    <property type="match status" value="1"/>
</dbReference>
<dbReference type="SUPFAM" id="SSF56112">
    <property type="entry name" value="Protein kinase-like (PK-like)"/>
    <property type="match status" value="1"/>
</dbReference>
<evidence type="ECO:0000256" key="7">
    <source>
        <dbReference type="PROSITE-ProRule" id="PRU10141"/>
    </source>
</evidence>
<evidence type="ECO:0000256" key="8">
    <source>
        <dbReference type="SAM" id="MobiDB-lite"/>
    </source>
</evidence>
<dbReference type="AlphaFoldDB" id="A0A067CV07"/>
<dbReference type="RefSeq" id="XP_012195074.1">
    <property type="nucleotide sequence ID" value="XM_012339684.1"/>
</dbReference>
<keyword evidence="1" id="KW-0723">Serine/threonine-protein kinase</keyword>
<evidence type="ECO:0000256" key="6">
    <source>
        <dbReference type="ARBA" id="ARBA00022840"/>
    </source>
</evidence>
<proteinExistence type="predicted"/>
<dbReference type="Proteomes" id="UP000030745">
    <property type="component" value="Unassembled WGS sequence"/>
</dbReference>
<evidence type="ECO:0000256" key="2">
    <source>
        <dbReference type="ARBA" id="ARBA00022553"/>
    </source>
</evidence>
<dbReference type="STRING" id="695850.A0A067CV07"/>
<keyword evidence="2" id="KW-0597">Phosphoprotein</keyword>
<evidence type="ECO:0000256" key="3">
    <source>
        <dbReference type="ARBA" id="ARBA00022679"/>
    </source>
</evidence>
<keyword evidence="4 7" id="KW-0547">Nucleotide-binding</keyword>
<feature type="domain" description="Protein kinase" evidence="9">
    <location>
        <begin position="335"/>
        <end position="563"/>
    </location>
</feature>
<dbReference type="PROSITE" id="PS00108">
    <property type="entry name" value="PROTEIN_KINASE_ST"/>
    <property type="match status" value="1"/>
</dbReference>
<dbReference type="Gene3D" id="3.30.200.20">
    <property type="entry name" value="Phosphorylase Kinase, domain 1"/>
    <property type="match status" value="1"/>
</dbReference>
<evidence type="ECO:0000256" key="1">
    <source>
        <dbReference type="ARBA" id="ARBA00022527"/>
    </source>
</evidence>
<sequence>MEASMPGLNLLTRRQSELAIDVFRSFDLAGAPTLTKRGKTIHHVVLRVFVLADGFIFYFKSPSATEPSGLIPIQGSEFKMHKYVAGHEKLNMCFELRTPVRAWGSIVLHYHGCTEEKADAVIATLEASGGKRILGDFSEFHDHLEHQAGAQENHHDDVKAKASTSPTLPRYDPHEEAMPALQLLYSTKRGQSQQNLVDLQWSSLREHSSHHHHSDSAGSLKCLAAAIENDNARVEATLDISNELCHDLCTTGEATRSFGHLSLGVHTHSLGRIHHMRSRSSSSSTASYAEGDVRSKRESLVVMSSGVDVKPHDTRVVQAISLAESYSGSFSLRQYTPLKLIGKGGFGQVIVARHNETHNLVAIKTLSKHALTAQNQVAHTKAERNVLIKCYNHPFIVKLHAAFQTIDHLHMVLDYCPGGELFFHLSKVGRFTEPEAAFYASEIFLALDHLHAHAIIYRDLKPENVLLDRDGHVRLADFGLSKEDVSGRKLAATFCGSAEYISPELLALADGADGGGYDKGVDIWALGCLIFELLTGLPPSTAASAGPSSTRGFATATFRFPTI</sequence>
<dbReference type="Pfam" id="PF00069">
    <property type="entry name" value="Pkinase"/>
    <property type="match status" value="1"/>
</dbReference>
<keyword evidence="6 7" id="KW-0067">ATP-binding</keyword>
<evidence type="ECO:0000313" key="10">
    <source>
        <dbReference type="EMBL" id="KDO34338.1"/>
    </source>
</evidence>
<keyword evidence="11" id="KW-1185">Reference proteome</keyword>
<dbReference type="SMART" id="SM00220">
    <property type="entry name" value="S_TKc"/>
    <property type="match status" value="1"/>
</dbReference>
<feature type="binding site" evidence="7">
    <location>
        <position position="364"/>
    </location>
    <ligand>
        <name>ATP</name>
        <dbReference type="ChEBI" id="CHEBI:30616"/>
    </ligand>
</feature>
<dbReference type="CDD" id="cd05123">
    <property type="entry name" value="STKc_AGC"/>
    <property type="match status" value="1"/>
</dbReference>
<organism evidence="10 11">
    <name type="scientific">Saprolegnia parasitica (strain CBS 223.65)</name>
    <dbReference type="NCBI Taxonomy" id="695850"/>
    <lineage>
        <taxon>Eukaryota</taxon>
        <taxon>Sar</taxon>
        <taxon>Stramenopiles</taxon>
        <taxon>Oomycota</taxon>
        <taxon>Saprolegniomycetes</taxon>
        <taxon>Saprolegniales</taxon>
        <taxon>Saprolegniaceae</taxon>
        <taxon>Saprolegnia</taxon>
    </lineage>
</organism>
<dbReference type="GeneID" id="24124060"/>
<dbReference type="FunFam" id="1.10.510.10:FF:000551">
    <property type="entry name" value="Non-specific serine/threonine protein kinase"/>
    <property type="match status" value="1"/>
</dbReference>
<dbReference type="InterPro" id="IPR008271">
    <property type="entry name" value="Ser/Thr_kinase_AS"/>
</dbReference>
<keyword evidence="3" id="KW-0808">Transferase</keyword>
<feature type="region of interest" description="Disordered" evidence="8">
    <location>
        <begin position="148"/>
        <end position="173"/>
    </location>
</feature>
<dbReference type="KEGG" id="spar:SPRG_01474"/>
<dbReference type="InterPro" id="IPR000719">
    <property type="entry name" value="Prot_kinase_dom"/>
</dbReference>
<dbReference type="EMBL" id="KK583191">
    <property type="protein sequence ID" value="KDO34338.1"/>
    <property type="molecule type" value="Genomic_DNA"/>
</dbReference>
<gene>
    <name evidence="10" type="ORF">SPRG_01474</name>
</gene>
<dbReference type="FunFam" id="3.30.200.20:FF:000042">
    <property type="entry name" value="Aurora kinase A"/>
    <property type="match status" value="1"/>
</dbReference>
<keyword evidence="5 10" id="KW-0418">Kinase</keyword>
<evidence type="ECO:0000256" key="5">
    <source>
        <dbReference type="ARBA" id="ARBA00022777"/>
    </source>
</evidence>